<evidence type="ECO:0000313" key="3">
    <source>
        <dbReference type="EMBL" id="GGC46194.1"/>
    </source>
</evidence>
<evidence type="ECO:0000313" key="4">
    <source>
        <dbReference type="Proteomes" id="UP000646833"/>
    </source>
</evidence>
<reference evidence="3" key="2">
    <citation type="submission" date="2020-09" db="EMBL/GenBank/DDBJ databases">
        <authorList>
            <person name="Sun Q."/>
            <person name="Sedlacek I."/>
        </authorList>
    </citation>
    <scope>NUCLEOTIDE SEQUENCE</scope>
    <source>
        <strain evidence="3">CCM 7217</strain>
    </source>
</reference>
<evidence type="ECO:0008006" key="5">
    <source>
        <dbReference type="Google" id="ProtNLM"/>
    </source>
</evidence>
<dbReference type="AlphaFoldDB" id="A0A830E346"/>
<accession>A0A830E346</accession>
<evidence type="ECO:0000256" key="1">
    <source>
        <dbReference type="SAM" id="MobiDB-lite"/>
    </source>
</evidence>
<evidence type="ECO:0000256" key="2">
    <source>
        <dbReference type="SAM" id="Phobius"/>
    </source>
</evidence>
<sequence length="241" mass="24386">MDPTETADAFDPRRRGLSPLGATARRHTRRLVVTALLTAVFVFAAVRDPGLLSPTDGLPPTAGVSPTSGVSTAVVGVGDPTFIVRLELGALGGALAAGVSLLSLADRDPAVDLRAASGWLALAAAGFLVGTVAARQFAPGLADLLVEWGRVAADSRQSALELELFFPVAVGGGAAVAPLLLGLRRAGALSRRLAGRTRGLSLLCLVAFAACFSPPDSTTLALYAAPPAVGLGVAVAWVEFG</sequence>
<organism evidence="3 4">
    <name type="scientific">Haloferax sulfurifontis</name>
    <dbReference type="NCBI Taxonomy" id="255616"/>
    <lineage>
        <taxon>Archaea</taxon>
        <taxon>Methanobacteriati</taxon>
        <taxon>Methanobacteriota</taxon>
        <taxon>Stenosarchaea group</taxon>
        <taxon>Halobacteria</taxon>
        <taxon>Halobacteriales</taxon>
        <taxon>Haloferacaceae</taxon>
        <taxon>Haloferax</taxon>
    </lineage>
</organism>
<name>A0A830E346_9EURY</name>
<reference evidence="3" key="1">
    <citation type="journal article" date="2014" name="Int. J. Syst. Evol. Microbiol.">
        <title>Complete genome sequence of Corynebacterium casei LMG S-19264T (=DSM 44701T), isolated from a smear-ripened cheese.</title>
        <authorList>
            <consortium name="US DOE Joint Genome Institute (JGI-PGF)"/>
            <person name="Walter F."/>
            <person name="Albersmeier A."/>
            <person name="Kalinowski J."/>
            <person name="Ruckert C."/>
        </authorList>
    </citation>
    <scope>NUCLEOTIDE SEQUENCE</scope>
    <source>
        <strain evidence="3">CCM 7217</strain>
    </source>
</reference>
<keyword evidence="2" id="KW-1133">Transmembrane helix</keyword>
<dbReference type="RefSeq" id="WP_188423056.1">
    <property type="nucleotide sequence ID" value="NZ_BMCI01000001.1"/>
</dbReference>
<dbReference type="Proteomes" id="UP000646833">
    <property type="component" value="Unassembled WGS sequence"/>
</dbReference>
<comment type="caution">
    <text evidence="3">The sequence shown here is derived from an EMBL/GenBank/DDBJ whole genome shotgun (WGS) entry which is preliminary data.</text>
</comment>
<gene>
    <name evidence="3" type="ORF">GCM10007209_04840</name>
</gene>
<keyword evidence="2" id="KW-0812">Transmembrane</keyword>
<feature type="transmembrane region" description="Helical" evidence="2">
    <location>
        <begin position="30"/>
        <end position="46"/>
    </location>
</feature>
<proteinExistence type="predicted"/>
<protein>
    <recommendedName>
        <fullName evidence="5">Preprotein translocase subunit TatC</fullName>
    </recommendedName>
</protein>
<dbReference type="EMBL" id="BMCI01000001">
    <property type="protein sequence ID" value="GGC46194.1"/>
    <property type="molecule type" value="Genomic_DNA"/>
</dbReference>
<feature type="transmembrane region" description="Helical" evidence="2">
    <location>
        <begin position="116"/>
        <end position="138"/>
    </location>
</feature>
<feature type="region of interest" description="Disordered" evidence="1">
    <location>
        <begin position="1"/>
        <end position="21"/>
    </location>
</feature>
<feature type="transmembrane region" description="Helical" evidence="2">
    <location>
        <begin position="164"/>
        <end position="183"/>
    </location>
</feature>
<feature type="transmembrane region" description="Helical" evidence="2">
    <location>
        <begin position="82"/>
        <end position="104"/>
    </location>
</feature>
<keyword evidence="2" id="KW-0472">Membrane</keyword>